<dbReference type="GO" id="GO:0015344">
    <property type="term" value="F:siderophore uptake transmembrane transporter activity"/>
    <property type="evidence" value="ECO:0007669"/>
    <property type="project" value="TreeGrafter"/>
</dbReference>
<dbReference type="RefSeq" id="WP_013071048.1">
    <property type="nucleotide sequence ID" value="NC_014041.1"/>
</dbReference>
<keyword evidence="6 8" id="KW-0472">Membrane</keyword>
<evidence type="ECO:0000256" key="8">
    <source>
        <dbReference type="PROSITE-ProRule" id="PRU01360"/>
    </source>
</evidence>
<keyword evidence="13" id="KW-1185">Reference proteome</keyword>
<protein>
    <submittedName>
        <fullName evidence="12">TonB-dependent outer membrane receptor</fullName>
    </submittedName>
</protein>
<keyword evidence="12" id="KW-0675">Receptor</keyword>
<dbReference type="PANTHER" id="PTHR30069:SF57">
    <property type="entry name" value="TONB-DEPENDENT RECEPTOR"/>
    <property type="match status" value="1"/>
</dbReference>
<evidence type="ECO:0000256" key="4">
    <source>
        <dbReference type="ARBA" id="ARBA00022692"/>
    </source>
</evidence>
<comment type="similarity">
    <text evidence="8 9">Belongs to the TonB-dependent receptor family.</text>
</comment>
<dbReference type="EMBL" id="CP001650">
    <property type="protein sequence ID" value="ADF51905.1"/>
    <property type="molecule type" value="Genomic_DNA"/>
</dbReference>
<sequence length="788" mass="86460">MKLLQLLLLIFPLVLSSQSKVEINGKILSEEGHAVPFANISIIGEQTGASADRDGLFQFSLSAGAHTLKIQAIGYKTKTLQIDSRNQEERSLQISLAEDQLGLDQVVISATRNRVNLKKAPVVVNVLSPKLFNATQSISVAESLNFQPGVRVETNCQNCGFTQVRLNGLDGSYTQVLMNSRAVFSALNSVYGLEQIPTSILDRIEVVRSGGSALYGSNAIAGTINIITKDPVLNSWQIGSNLGFIDGKTPDRSLNLNASVVSEDLNSGITVFGMKRDRDSYDANGDGFTELTKLTNTSLGAKAFLKPNEKSKITLDLTALEEYRRGGDRLKLAPHLTDITEELDHNTVIGGITYDIRNEDQSNQFSVYSSGQHTDRKSFYGGLGGGRTRQDSISAANAYGNTNDVALLVGGQFTRNFKSNHDILTVGTEYNLSNTEDDIPGYNRYIDQQVNAVGAFAQYEWKPSETFTALIGGRIDHVNVDGSYTIQDINRKVAIDQTVISPRLTLRYQPAEAWQFRGGYARGFRAPQAFNEDLHVSSVGGEPQFVILSNDLETEYSNAYTASVNYSKNFNKLQTNFLLEGFYTDLQNPFTTVSTGASLSNGSILEEVRNGSGAYVSGANIEIGVSPSSKLSFQLGGTIQNSKYKEDQILFEADGSIPGETDIIISEFVRNPNLYGYLNSNISIFEETSIDITGTYTGSMTVPLVISDSGFLQLNESDPFYDINLKLSQHIDITDNFQMNLYAGIQNIFNAYQDDFDTGATRDSDYIYGPAQPRTFFFGIRFGNLHNL</sequence>
<dbReference type="eggNOG" id="COG4771">
    <property type="taxonomic scope" value="Bacteria"/>
</dbReference>
<dbReference type="OrthoDB" id="9760333at2"/>
<evidence type="ECO:0000256" key="6">
    <source>
        <dbReference type="ARBA" id="ARBA00023136"/>
    </source>
</evidence>
<dbReference type="GO" id="GO:0044718">
    <property type="term" value="P:siderophore transmembrane transport"/>
    <property type="evidence" value="ECO:0007669"/>
    <property type="project" value="TreeGrafter"/>
</dbReference>
<dbReference type="SUPFAM" id="SSF49464">
    <property type="entry name" value="Carboxypeptidase regulatory domain-like"/>
    <property type="match status" value="1"/>
</dbReference>
<dbReference type="PANTHER" id="PTHR30069">
    <property type="entry name" value="TONB-DEPENDENT OUTER MEMBRANE RECEPTOR"/>
    <property type="match status" value="1"/>
</dbReference>
<evidence type="ECO:0000256" key="1">
    <source>
        <dbReference type="ARBA" id="ARBA00004571"/>
    </source>
</evidence>
<dbReference type="Proteomes" id="UP000001654">
    <property type="component" value="Chromosome"/>
</dbReference>
<evidence type="ECO:0000259" key="11">
    <source>
        <dbReference type="Pfam" id="PF07715"/>
    </source>
</evidence>
<evidence type="ECO:0000259" key="10">
    <source>
        <dbReference type="Pfam" id="PF00593"/>
    </source>
</evidence>
<evidence type="ECO:0000313" key="13">
    <source>
        <dbReference type="Proteomes" id="UP000001654"/>
    </source>
</evidence>
<dbReference type="InterPro" id="IPR039426">
    <property type="entry name" value="TonB-dep_rcpt-like"/>
</dbReference>
<dbReference type="Pfam" id="PF13715">
    <property type="entry name" value="CarbopepD_reg_2"/>
    <property type="match status" value="1"/>
</dbReference>
<accession>D5BL06</accession>
<comment type="subcellular location">
    <subcellularLocation>
        <location evidence="1 8">Cell outer membrane</location>
        <topology evidence="1 8">Multi-pass membrane protein</topology>
    </subcellularLocation>
</comment>
<reference evidence="12 13" key="1">
    <citation type="journal article" date="2010" name="BMC Genomics">
        <title>The complete genome of Zunongwangia profunda SM-A87 reveals its adaptation to the deep-sea environment and ecological role in sedimentary organic nitrogen degradation.</title>
        <authorList>
            <person name="Qin Q.L."/>
            <person name="Zhang X.Y."/>
            <person name="Wang X.M."/>
            <person name="Liu G.M."/>
            <person name="Chen X.L."/>
            <person name="Xie B.B."/>
            <person name="Dang H.Y."/>
            <person name="Zhou B.C."/>
            <person name="Yu J."/>
            <person name="Zhang Y.Z."/>
        </authorList>
    </citation>
    <scope>NUCLEOTIDE SEQUENCE [LARGE SCALE GENOMIC DNA]</scope>
    <source>
        <strain evidence="13">DSM 18752 / CCTCC AB 206139 / SM-A87</strain>
    </source>
</reference>
<dbReference type="STRING" id="655815.ZPR_1570"/>
<dbReference type="Pfam" id="PF07715">
    <property type="entry name" value="Plug"/>
    <property type="match status" value="1"/>
</dbReference>
<dbReference type="Gene3D" id="2.40.170.20">
    <property type="entry name" value="TonB-dependent receptor, beta-barrel domain"/>
    <property type="match status" value="1"/>
</dbReference>
<evidence type="ECO:0000256" key="2">
    <source>
        <dbReference type="ARBA" id="ARBA00022448"/>
    </source>
</evidence>
<dbReference type="InterPro" id="IPR012910">
    <property type="entry name" value="Plug_dom"/>
</dbReference>
<dbReference type="Gene3D" id="2.170.130.10">
    <property type="entry name" value="TonB-dependent receptor, plug domain"/>
    <property type="match status" value="1"/>
</dbReference>
<evidence type="ECO:0000256" key="7">
    <source>
        <dbReference type="ARBA" id="ARBA00023237"/>
    </source>
</evidence>
<evidence type="ECO:0000256" key="5">
    <source>
        <dbReference type="ARBA" id="ARBA00023077"/>
    </source>
</evidence>
<dbReference type="SUPFAM" id="SSF56935">
    <property type="entry name" value="Porins"/>
    <property type="match status" value="1"/>
</dbReference>
<keyword evidence="4 8" id="KW-0812">Transmembrane</keyword>
<dbReference type="Pfam" id="PF00593">
    <property type="entry name" value="TonB_dep_Rec_b-barrel"/>
    <property type="match status" value="1"/>
</dbReference>
<keyword evidence="3 8" id="KW-1134">Transmembrane beta strand</keyword>
<dbReference type="InterPro" id="IPR008969">
    <property type="entry name" value="CarboxyPept-like_regulatory"/>
</dbReference>
<organism evidence="12 13">
    <name type="scientific">Zunongwangia profunda (strain DSM 18752 / CCTCC AB 206139 / SM-A87)</name>
    <name type="common">Wangia profunda</name>
    <dbReference type="NCBI Taxonomy" id="655815"/>
    <lineage>
        <taxon>Bacteria</taxon>
        <taxon>Pseudomonadati</taxon>
        <taxon>Bacteroidota</taxon>
        <taxon>Flavobacteriia</taxon>
        <taxon>Flavobacteriales</taxon>
        <taxon>Flavobacteriaceae</taxon>
        <taxon>Zunongwangia</taxon>
    </lineage>
</organism>
<evidence type="ECO:0000256" key="3">
    <source>
        <dbReference type="ARBA" id="ARBA00022452"/>
    </source>
</evidence>
<dbReference type="GO" id="GO:0009279">
    <property type="term" value="C:cell outer membrane"/>
    <property type="evidence" value="ECO:0007669"/>
    <property type="project" value="UniProtKB-SubCell"/>
</dbReference>
<dbReference type="KEGG" id="zpr:ZPR_1570"/>
<dbReference type="Gene3D" id="2.60.40.1120">
    <property type="entry name" value="Carboxypeptidase-like, regulatory domain"/>
    <property type="match status" value="1"/>
</dbReference>
<evidence type="ECO:0000256" key="9">
    <source>
        <dbReference type="RuleBase" id="RU003357"/>
    </source>
</evidence>
<keyword evidence="7 8" id="KW-0998">Cell outer membrane</keyword>
<gene>
    <name evidence="12" type="ordered locus">ZPR_1570</name>
</gene>
<keyword evidence="2 8" id="KW-0813">Transport</keyword>
<dbReference type="HOGENOM" id="CLU_012669_1_0_10"/>
<name>D5BL06_ZUNPS</name>
<keyword evidence="5 9" id="KW-0798">TonB box</keyword>
<feature type="domain" description="TonB-dependent receptor plug" evidence="11">
    <location>
        <begin position="117"/>
        <end position="223"/>
    </location>
</feature>
<feature type="domain" description="TonB-dependent receptor-like beta-barrel" evidence="10">
    <location>
        <begin position="338"/>
        <end position="748"/>
    </location>
</feature>
<dbReference type="InterPro" id="IPR037066">
    <property type="entry name" value="Plug_dom_sf"/>
</dbReference>
<evidence type="ECO:0000313" key="12">
    <source>
        <dbReference type="EMBL" id="ADF51905.1"/>
    </source>
</evidence>
<dbReference type="InterPro" id="IPR000531">
    <property type="entry name" value="Beta-barrel_TonB"/>
</dbReference>
<proteinExistence type="inferred from homology"/>
<dbReference type="AlphaFoldDB" id="D5BL06"/>
<dbReference type="InterPro" id="IPR036942">
    <property type="entry name" value="Beta-barrel_TonB_sf"/>
</dbReference>
<dbReference type="PROSITE" id="PS52016">
    <property type="entry name" value="TONB_DEPENDENT_REC_3"/>
    <property type="match status" value="1"/>
</dbReference>